<feature type="region of interest" description="Disordered" evidence="1">
    <location>
        <begin position="28"/>
        <end position="52"/>
    </location>
</feature>
<evidence type="ECO:0000313" key="2">
    <source>
        <dbReference type="EMBL" id="PIO13007.1"/>
    </source>
</evidence>
<dbReference type="Proteomes" id="UP000228934">
    <property type="component" value="Unassembled WGS sequence"/>
</dbReference>
<name>A0A2G9QBM5_AQUCT</name>
<protein>
    <submittedName>
        <fullName evidence="2">Uncharacterized protein</fullName>
    </submittedName>
</protein>
<accession>A0A2G9QBM5</accession>
<dbReference type="EMBL" id="KZ059990">
    <property type="protein sequence ID" value="PIO13007.1"/>
    <property type="molecule type" value="Genomic_DNA"/>
</dbReference>
<organism evidence="2 3">
    <name type="scientific">Aquarana catesbeiana</name>
    <name type="common">American bullfrog</name>
    <name type="synonym">Rana catesbeiana</name>
    <dbReference type="NCBI Taxonomy" id="8400"/>
    <lineage>
        <taxon>Eukaryota</taxon>
        <taxon>Metazoa</taxon>
        <taxon>Chordata</taxon>
        <taxon>Craniata</taxon>
        <taxon>Vertebrata</taxon>
        <taxon>Euteleostomi</taxon>
        <taxon>Amphibia</taxon>
        <taxon>Batrachia</taxon>
        <taxon>Anura</taxon>
        <taxon>Neobatrachia</taxon>
        <taxon>Ranoidea</taxon>
        <taxon>Ranidae</taxon>
        <taxon>Aquarana</taxon>
    </lineage>
</organism>
<reference evidence="3" key="1">
    <citation type="journal article" date="2017" name="Nat. Commun.">
        <title>The North American bullfrog draft genome provides insight into hormonal regulation of long noncoding RNA.</title>
        <authorList>
            <person name="Hammond S.A."/>
            <person name="Warren R.L."/>
            <person name="Vandervalk B.P."/>
            <person name="Kucuk E."/>
            <person name="Khan H."/>
            <person name="Gibb E.A."/>
            <person name="Pandoh P."/>
            <person name="Kirk H."/>
            <person name="Zhao Y."/>
            <person name="Jones M."/>
            <person name="Mungall A.J."/>
            <person name="Coope R."/>
            <person name="Pleasance S."/>
            <person name="Moore R.A."/>
            <person name="Holt R.A."/>
            <person name="Round J.M."/>
            <person name="Ohora S."/>
            <person name="Walle B.V."/>
            <person name="Veldhoen N."/>
            <person name="Helbing C.C."/>
            <person name="Birol I."/>
        </authorList>
    </citation>
    <scope>NUCLEOTIDE SEQUENCE [LARGE SCALE GENOMIC DNA]</scope>
</reference>
<evidence type="ECO:0000256" key="1">
    <source>
        <dbReference type="SAM" id="MobiDB-lite"/>
    </source>
</evidence>
<keyword evidence="3" id="KW-1185">Reference proteome</keyword>
<sequence>MSPLLRSRIMRILTFLHLPAEDKGKHLLPAGRKAAGQQNRLKTKTRPINYYT</sequence>
<dbReference type="AlphaFoldDB" id="A0A2G9QBM5"/>
<gene>
    <name evidence="2" type="ORF">AB205_0115540</name>
</gene>
<proteinExistence type="predicted"/>
<evidence type="ECO:0000313" key="3">
    <source>
        <dbReference type="Proteomes" id="UP000228934"/>
    </source>
</evidence>